<feature type="transmembrane region" description="Helical" evidence="1">
    <location>
        <begin position="538"/>
        <end position="561"/>
    </location>
</feature>
<feature type="transmembrane region" description="Helical" evidence="1">
    <location>
        <begin position="427"/>
        <end position="446"/>
    </location>
</feature>
<dbReference type="GO" id="GO:0005794">
    <property type="term" value="C:Golgi apparatus"/>
    <property type="evidence" value="ECO:0007669"/>
    <property type="project" value="TreeGrafter"/>
</dbReference>
<evidence type="ECO:0000313" key="3">
    <source>
        <dbReference type="Proteomes" id="UP000188533"/>
    </source>
</evidence>
<dbReference type="InterPro" id="IPR046341">
    <property type="entry name" value="SET_dom_sf"/>
</dbReference>
<feature type="transmembrane region" description="Helical" evidence="1">
    <location>
        <begin position="567"/>
        <end position="589"/>
    </location>
</feature>
<dbReference type="Proteomes" id="UP000188533">
    <property type="component" value="Unassembled WGS sequence"/>
</dbReference>
<reference evidence="2 3" key="1">
    <citation type="submission" date="2016-08" db="EMBL/GenBank/DDBJ databases">
        <authorList>
            <consortium name="Lentinula edodes genome sequencing consortium"/>
            <person name="Sakamoto Y."/>
            <person name="Nakade K."/>
            <person name="Sato S."/>
            <person name="Yoshida Y."/>
            <person name="Miyazaki K."/>
            <person name="Natsume S."/>
            <person name="Konno N."/>
        </authorList>
    </citation>
    <scope>NUCLEOTIDE SEQUENCE [LARGE SCALE GENOMIC DNA]</scope>
    <source>
        <strain evidence="2 3">NBRC 111202</strain>
    </source>
</reference>
<keyword evidence="3" id="KW-1185">Reference proteome</keyword>
<protein>
    <recommendedName>
        <fullName evidence="4">SET domain-containing protein</fullName>
    </recommendedName>
</protein>
<name>A0A1Q3E572_LENED</name>
<comment type="caution">
    <text evidence="2">The sequence shown here is derived from an EMBL/GenBank/DDBJ whole genome shotgun (WGS) entry which is preliminary data.</text>
</comment>
<organism evidence="2 3">
    <name type="scientific">Lentinula edodes</name>
    <name type="common">Shiitake mushroom</name>
    <name type="synonym">Lentinus edodes</name>
    <dbReference type="NCBI Taxonomy" id="5353"/>
    <lineage>
        <taxon>Eukaryota</taxon>
        <taxon>Fungi</taxon>
        <taxon>Dikarya</taxon>
        <taxon>Basidiomycota</taxon>
        <taxon>Agaricomycotina</taxon>
        <taxon>Agaricomycetes</taxon>
        <taxon>Agaricomycetidae</taxon>
        <taxon>Agaricales</taxon>
        <taxon>Marasmiineae</taxon>
        <taxon>Omphalotaceae</taxon>
        <taxon>Lentinula</taxon>
    </lineage>
</organism>
<dbReference type="PANTHER" id="PTHR34391">
    <property type="entry name" value="UPF0658 GOLGI APPARATUS MEMBRANE PROTEIN C1952.10C-RELATED"/>
    <property type="match status" value="1"/>
</dbReference>
<feature type="transmembrane region" description="Helical" evidence="1">
    <location>
        <begin position="487"/>
        <end position="506"/>
    </location>
</feature>
<keyword evidence="1" id="KW-0472">Membrane</keyword>
<accession>A0A1Q3E572</accession>
<dbReference type="PANTHER" id="PTHR34391:SF1">
    <property type="entry name" value="UPF0658 GOLGI APPARATUS MEMBRANE PROTEIN C1952.10C-RELATED"/>
    <property type="match status" value="1"/>
</dbReference>
<dbReference type="SUPFAM" id="SSF82199">
    <property type="entry name" value="SET domain"/>
    <property type="match status" value="1"/>
</dbReference>
<proteinExistence type="predicted"/>
<evidence type="ECO:0000256" key="1">
    <source>
        <dbReference type="SAM" id="Phobius"/>
    </source>
</evidence>
<evidence type="ECO:0008006" key="4">
    <source>
        <dbReference type="Google" id="ProtNLM"/>
    </source>
</evidence>
<dbReference type="AlphaFoldDB" id="A0A1Q3E572"/>
<gene>
    <name evidence="2" type="ORF">LENED_004061</name>
</gene>
<feature type="transmembrane region" description="Helical" evidence="1">
    <location>
        <begin position="647"/>
        <end position="667"/>
    </location>
</feature>
<dbReference type="EMBL" id="BDGU01000093">
    <property type="protein sequence ID" value="GAW02407.1"/>
    <property type="molecule type" value="Genomic_DNA"/>
</dbReference>
<dbReference type="Gene3D" id="3.90.1410.10">
    <property type="entry name" value="set domain protein methyltransferase, domain 1"/>
    <property type="match status" value="1"/>
</dbReference>
<sequence>MQMISLHLLLHRPLPGRESLDPLFGPYISTLPQNFDYHPLSWTIKRNIGPSLDILPPDASWALQDLSSKFRNDLAAVSSFVHDHPQILKAASKAPSEFMEDNESLVHDYLWAWLNVNTRCIYHQIKNSPSDPDNITLCPILDFANHSSHLPGMKPPSPGNGNLRSNLYRDFSLLSPSDSSVDADSELHLQYGAHCNRVLFIEYGFVLSPDSIPEDQRTLEVNVDDIVEALVVEKGETGVWMKSVLVLDNYWRDWTMHYASGSAFPSYRLVMALRLISIFPSGPLPSSSEEMLRPWKNVVLGNCDKLSSNLEEAWCNILRNVCTTVIERAFTALVTPEVKVHDFIVALWTEERFVAERTRAQRLFMATLLIQAIVVLVMVGITFRMVDEHVSFSTSGYKTLPCYLALFALAEVFEMFMAADALRLRNIIQLVGILLFHLALIVSAALQVHQTRDALINGSVDCSDPDATNYLINCDVPGSLWRKIEPFLIVTPCIIAASWLIMMFWIKQLYGEFGWAIFHIVGANPKTKTMYQYYQVEICLLKFDFFFFTGVTMQLLIVVLSKNSAEFGITIAAIPIVLGLLMGAALAVQREIKWLMTISLVLRRISVSKFYRYSQKLLSTGTVYKLVRFYEPSSTSQYNTTRATLTVFTIVAFLLLFGTFVVGLRCFSDFDRGLLPSKVHGQSYKPVSTKVDLFNNGNMSQRQSSYNGGSVLAPRISIE</sequence>
<keyword evidence="1" id="KW-1133">Transmembrane helix</keyword>
<dbReference type="InterPro" id="IPR040410">
    <property type="entry name" value="UPF0658_Golgi"/>
</dbReference>
<reference evidence="2 3" key="2">
    <citation type="submission" date="2017-02" db="EMBL/GenBank/DDBJ databases">
        <title>A genome survey and senescence transcriptome analysis in Lentinula edodes.</title>
        <authorList>
            <person name="Sakamoto Y."/>
            <person name="Nakade K."/>
            <person name="Sato S."/>
            <person name="Yoshida Y."/>
            <person name="Miyazaki K."/>
            <person name="Natsume S."/>
            <person name="Konno N."/>
        </authorList>
    </citation>
    <scope>NUCLEOTIDE SEQUENCE [LARGE SCALE GENOMIC DNA]</scope>
    <source>
        <strain evidence="2 3">NBRC 111202</strain>
    </source>
</reference>
<keyword evidence="1" id="KW-0812">Transmembrane</keyword>
<evidence type="ECO:0000313" key="2">
    <source>
        <dbReference type="EMBL" id="GAW02407.1"/>
    </source>
</evidence>
<feature type="transmembrane region" description="Helical" evidence="1">
    <location>
        <begin position="363"/>
        <end position="383"/>
    </location>
</feature>